<dbReference type="PANTHER" id="PTHR33376">
    <property type="match status" value="1"/>
</dbReference>
<accession>A0A514LL00</accession>
<evidence type="ECO:0000256" key="3">
    <source>
        <dbReference type="ARBA" id="ARBA00022729"/>
    </source>
</evidence>
<dbReference type="PIRSF" id="PIRSF006470">
    <property type="entry name" value="DctB"/>
    <property type="match status" value="1"/>
</dbReference>
<dbReference type="NCBIfam" id="TIGR00787">
    <property type="entry name" value="dctP"/>
    <property type="match status" value="1"/>
</dbReference>
<keyword evidence="2" id="KW-0813">Transport</keyword>
<dbReference type="Proteomes" id="UP000319756">
    <property type="component" value="Chromosome"/>
</dbReference>
<sequence>MKKLWLSGSMVATLVIASACGISSEEVSEDQADSDTNDDQEEVSETDTSDAEYEIQFAHVVNPGTAKGQAADYFADLLEERSDGQIAVSVYPDSQLGSDREIIEQMQSGTVEMNAPFTGVLPSFVPQYQVYDLPYLFEDREHAFELSTGELGDALNEYLPDQDLRFLGFWDGGFKHFTNSDKPIESLEDMQGLSMRASQSPLLISQFEAWGASAESIDLNELYTSLEQGTVDGQENPLSNIVSQSYYEAQDYMTYSEHGYMGYPLLISESFYQELPEDLQETLHEVADEVNEWQWEVSEQSEEEYAETLEEASIEVNELPEEEREEFREASEEVYDEFRENIEDGEEILDIVEN</sequence>
<feature type="compositionally biased region" description="Acidic residues" evidence="4">
    <location>
        <begin position="26"/>
        <end position="49"/>
    </location>
</feature>
<evidence type="ECO:0000313" key="7">
    <source>
        <dbReference type="Proteomes" id="UP000319756"/>
    </source>
</evidence>
<dbReference type="AlphaFoldDB" id="A0A514LL00"/>
<dbReference type="PANTHER" id="PTHR33376:SF7">
    <property type="entry name" value="C4-DICARBOXYLATE-BINDING PROTEIN DCTB"/>
    <property type="match status" value="1"/>
</dbReference>
<dbReference type="GO" id="GO:0030288">
    <property type="term" value="C:outer membrane-bounded periplasmic space"/>
    <property type="evidence" value="ECO:0007669"/>
    <property type="project" value="InterPro"/>
</dbReference>
<feature type="signal peptide" evidence="5">
    <location>
        <begin position="1"/>
        <end position="19"/>
    </location>
</feature>
<dbReference type="NCBIfam" id="NF037995">
    <property type="entry name" value="TRAP_S1"/>
    <property type="match status" value="1"/>
</dbReference>
<proteinExistence type="inferred from homology"/>
<comment type="similarity">
    <text evidence="1">Belongs to the bacterial solute-binding protein 7 family.</text>
</comment>
<dbReference type="Gene3D" id="3.40.190.170">
    <property type="entry name" value="Bacterial extracellular solute-binding protein, family 7"/>
    <property type="match status" value="1"/>
</dbReference>
<organism evidence="6 7">
    <name type="scientific">Salicibibacter halophilus</name>
    <dbReference type="NCBI Taxonomy" id="2502791"/>
    <lineage>
        <taxon>Bacteria</taxon>
        <taxon>Bacillati</taxon>
        <taxon>Bacillota</taxon>
        <taxon>Bacilli</taxon>
        <taxon>Bacillales</taxon>
        <taxon>Bacillaceae</taxon>
        <taxon>Salicibibacter</taxon>
    </lineage>
</organism>
<dbReference type="RefSeq" id="WP_142090728.1">
    <property type="nucleotide sequence ID" value="NZ_CP035485.1"/>
</dbReference>
<dbReference type="OrthoDB" id="9776801at2"/>
<evidence type="ECO:0000313" key="6">
    <source>
        <dbReference type="EMBL" id="QDI92215.1"/>
    </source>
</evidence>
<evidence type="ECO:0000256" key="1">
    <source>
        <dbReference type="ARBA" id="ARBA00009023"/>
    </source>
</evidence>
<keyword evidence="3 5" id="KW-0732">Signal</keyword>
<dbReference type="InterPro" id="IPR038404">
    <property type="entry name" value="TRAP_DctP_sf"/>
</dbReference>
<feature type="region of interest" description="Disordered" evidence="4">
    <location>
        <begin position="24"/>
        <end position="49"/>
    </location>
</feature>
<feature type="chain" id="PRO_5038381905" evidence="5">
    <location>
        <begin position="20"/>
        <end position="354"/>
    </location>
</feature>
<dbReference type="GO" id="GO:0055085">
    <property type="term" value="P:transmembrane transport"/>
    <property type="evidence" value="ECO:0007669"/>
    <property type="project" value="InterPro"/>
</dbReference>
<keyword evidence="7" id="KW-1185">Reference proteome</keyword>
<evidence type="ECO:0000256" key="4">
    <source>
        <dbReference type="SAM" id="MobiDB-lite"/>
    </source>
</evidence>
<reference evidence="7" key="1">
    <citation type="submission" date="2019-01" db="EMBL/GenBank/DDBJ databases">
        <title>Genomic analysis of Salicibibacter sp. NKC3-5.</title>
        <authorList>
            <person name="Oh Y.J."/>
        </authorList>
    </citation>
    <scope>NUCLEOTIDE SEQUENCE [LARGE SCALE GENOMIC DNA]</scope>
    <source>
        <strain evidence="7">NKC3-5</strain>
    </source>
</reference>
<evidence type="ECO:0000256" key="5">
    <source>
        <dbReference type="SAM" id="SignalP"/>
    </source>
</evidence>
<protein>
    <submittedName>
        <fullName evidence="6">TRAP transporter substrate-binding protein</fullName>
    </submittedName>
</protein>
<gene>
    <name evidence="6" type="ORF">EPH95_14295</name>
</gene>
<evidence type="ECO:0000256" key="2">
    <source>
        <dbReference type="ARBA" id="ARBA00022448"/>
    </source>
</evidence>
<dbReference type="PROSITE" id="PS51257">
    <property type="entry name" value="PROKAR_LIPOPROTEIN"/>
    <property type="match status" value="1"/>
</dbReference>
<name>A0A514LL00_9BACI</name>
<dbReference type="InterPro" id="IPR004682">
    <property type="entry name" value="TRAP_DctP"/>
</dbReference>
<dbReference type="CDD" id="cd13603">
    <property type="entry name" value="PBP2_TRAP_Siap_TeaA_like"/>
    <property type="match status" value="1"/>
</dbReference>
<dbReference type="InterPro" id="IPR018389">
    <property type="entry name" value="DctP_fam"/>
</dbReference>
<dbReference type="KEGG" id="sale:EPH95_14295"/>
<dbReference type="Pfam" id="PF03480">
    <property type="entry name" value="DctP"/>
    <property type="match status" value="1"/>
</dbReference>
<dbReference type="EMBL" id="CP035485">
    <property type="protein sequence ID" value="QDI92215.1"/>
    <property type="molecule type" value="Genomic_DNA"/>
</dbReference>